<keyword evidence="1" id="KW-0472">Membrane</keyword>
<proteinExistence type="predicted"/>
<protein>
    <submittedName>
        <fullName evidence="2">Uncharacterized protein</fullName>
    </submittedName>
</protein>
<dbReference type="AlphaFoldDB" id="W5Y731"/>
<dbReference type="Proteomes" id="UP000019222">
    <property type="component" value="Chromosome"/>
</dbReference>
<feature type="transmembrane region" description="Helical" evidence="1">
    <location>
        <begin position="27"/>
        <end position="50"/>
    </location>
</feature>
<evidence type="ECO:0000256" key="1">
    <source>
        <dbReference type="SAM" id="Phobius"/>
    </source>
</evidence>
<dbReference type="STRING" id="1224164.B843_04620"/>
<feature type="transmembrane region" description="Helical" evidence="1">
    <location>
        <begin position="97"/>
        <end position="115"/>
    </location>
</feature>
<organism evidence="2 3">
    <name type="scientific">Corynebacterium vitaeruminis DSM 20294</name>
    <dbReference type="NCBI Taxonomy" id="1224164"/>
    <lineage>
        <taxon>Bacteria</taxon>
        <taxon>Bacillati</taxon>
        <taxon>Actinomycetota</taxon>
        <taxon>Actinomycetes</taxon>
        <taxon>Mycobacteriales</taxon>
        <taxon>Corynebacteriaceae</taxon>
        <taxon>Corynebacterium</taxon>
    </lineage>
</organism>
<dbReference type="PATRIC" id="fig|1224164.3.peg.917"/>
<dbReference type="KEGG" id="cvt:B843_04620"/>
<name>W5Y731_9CORY</name>
<reference evidence="2 3" key="1">
    <citation type="submission" date="2013-02" db="EMBL/GenBank/DDBJ databases">
        <title>The complete genome sequence of Corynebacterium vitaeruminis DSM 20294.</title>
        <authorList>
            <person name="Ruckert C."/>
            <person name="Albersmeier A."/>
            <person name="Kalinowski J."/>
        </authorList>
    </citation>
    <scope>NUCLEOTIDE SEQUENCE [LARGE SCALE GENOMIC DNA]</scope>
    <source>
        <strain evidence="3">ATCC 10234</strain>
    </source>
</reference>
<keyword evidence="3" id="KW-1185">Reference proteome</keyword>
<feature type="transmembrane region" description="Helical" evidence="1">
    <location>
        <begin position="127"/>
        <end position="145"/>
    </location>
</feature>
<evidence type="ECO:0000313" key="2">
    <source>
        <dbReference type="EMBL" id="AHI22313.1"/>
    </source>
</evidence>
<dbReference type="EMBL" id="CP004353">
    <property type="protein sequence ID" value="AHI22313.1"/>
    <property type="molecule type" value="Genomic_DNA"/>
</dbReference>
<keyword evidence="1" id="KW-0812">Transmembrane</keyword>
<keyword evidence="1" id="KW-1133">Transmembrane helix</keyword>
<sequence>MPGIPDLSEAILAGVEPEFRKQAANRALSASFARVLLAVLGVAWVVGAVATLGDAQSTGAVDIDPASQSLAVEAAAARCAMGFALFVAAWMPRLSAGTLPVFGAMWMFSFGFSVRDLFLASLSTPEVAHLVLLLASVLALAWTWVSTQGWAVLRNAWSSIKAEPIS</sequence>
<feature type="transmembrane region" description="Helical" evidence="1">
    <location>
        <begin position="70"/>
        <end position="90"/>
    </location>
</feature>
<gene>
    <name evidence="2" type="ORF">B843_04620</name>
</gene>
<dbReference type="eggNOG" id="COG5660">
    <property type="taxonomic scope" value="Bacteria"/>
</dbReference>
<evidence type="ECO:0000313" key="3">
    <source>
        <dbReference type="Proteomes" id="UP000019222"/>
    </source>
</evidence>
<dbReference type="HOGENOM" id="CLU_081592_2_0_11"/>
<accession>W5Y731</accession>